<dbReference type="Proteomes" id="UP000321820">
    <property type="component" value="Chromosome"/>
</dbReference>
<dbReference type="KEGG" id="talb:FTW19_22420"/>
<name>A0A5B9EK89_9BACT</name>
<proteinExistence type="predicted"/>
<protein>
    <submittedName>
        <fullName evidence="1">Uncharacterized protein</fullName>
    </submittedName>
</protein>
<reference evidence="1 2" key="1">
    <citation type="submission" date="2019-08" db="EMBL/GenBank/DDBJ databases">
        <title>Complete genome sequence of Terriglobus albidus strain ORNL.</title>
        <authorList>
            <person name="Podar M."/>
        </authorList>
    </citation>
    <scope>NUCLEOTIDE SEQUENCE [LARGE SCALE GENOMIC DNA]</scope>
    <source>
        <strain evidence="1 2">ORNL</strain>
    </source>
</reference>
<evidence type="ECO:0000313" key="1">
    <source>
        <dbReference type="EMBL" id="QEE30496.1"/>
    </source>
</evidence>
<evidence type="ECO:0000313" key="2">
    <source>
        <dbReference type="Proteomes" id="UP000321820"/>
    </source>
</evidence>
<dbReference type="AlphaFoldDB" id="A0A5B9EK89"/>
<dbReference type="EMBL" id="CP042806">
    <property type="protein sequence ID" value="QEE30496.1"/>
    <property type="molecule type" value="Genomic_DNA"/>
</dbReference>
<organism evidence="1 2">
    <name type="scientific">Terriglobus albidus</name>
    <dbReference type="NCBI Taxonomy" id="1592106"/>
    <lineage>
        <taxon>Bacteria</taxon>
        <taxon>Pseudomonadati</taxon>
        <taxon>Acidobacteriota</taxon>
        <taxon>Terriglobia</taxon>
        <taxon>Terriglobales</taxon>
        <taxon>Acidobacteriaceae</taxon>
        <taxon>Terriglobus</taxon>
    </lineage>
</organism>
<keyword evidence="2" id="KW-1185">Reference proteome</keyword>
<dbReference type="RefSeq" id="WP_147649809.1">
    <property type="nucleotide sequence ID" value="NZ_CP042806.1"/>
</dbReference>
<dbReference type="OrthoDB" id="120963at2"/>
<accession>A0A5B9EK89</accession>
<sequence length="131" mass="14605">MSIELFAGTWDFDPSASELTSSPSHWKQIIDIQGKRIHIREEISRETGDLIVEVDAVLDGEFYPVKGSPLVDEISYRLDGQSIHAIGRKQGVVVLREIVGLSAAGMLQLSMWLTMSGKEIPLGHASFRRKR</sequence>
<gene>
    <name evidence="1" type="ORF">FTW19_22420</name>
</gene>